<evidence type="ECO:0000313" key="9">
    <source>
        <dbReference type="EMBL" id="GAA3694164.1"/>
    </source>
</evidence>
<evidence type="ECO:0000256" key="4">
    <source>
        <dbReference type="ARBA" id="ARBA00023002"/>
    </source>
</evidence>
<evidence type="ECO:0000256" key="3">
    <source>
        <dbReference type="ARBA" id="ARBA00016219"/>
    </source>
</evidence>
<sequence>MSADDAFATATPDVQLPDYDRSRIEIGIVHIGVGGFHRAHQALAVDRLLRQGQAYEWGICGIGLLPGDRRMQQVMAAQDGCYTLVEKSPDGSWSARVIGSIAAYLFAPDDPEAVLERLADPATRIVSLTVTEGGYNFSPTTGAFDLTNPAVAADLTGEAPPATTFGLVVEGLRRRRDRGVGAFTLMSCDNIPGNGEVARRALTSYARALDPGLAAWIETEVAFPNGMVDRITPATTAEDVAQIGERFGVADAWPVVAEPFFQWVLEDEFVAGRPAWQDAGVQLVPEVEPYELMKLRLLNAGHQAVAYLGYLMGYRYVHDAARDPVFASYLRRYMRREGIPTLPPVPGIDLTAYTDTLIERFGNAEVRDTVARLAAESSDRIPKWLVPVIRANLASGGEIDVSAAIVAGWARYAEGVDETGQPITVVDRIADDRTAAANRHGEDPLAFVRDPDLFGDLADQPRFAEAYLRALDSLHTRGAAATVADLADG</sequence>
<evidence type="ECO:0000259" key="7">
    <source>
        <dbReference type="Pfam" id="PF01232"/>
    </source>
</evidence>
<evidence type="ECO:0000256" key="1">
    <source>
        <dbReference type="ARBA" id="ARBA00006541"/>
    </source>
</evidence>
<comment type="catalytic activity">
    <reaction evidence="6">
        <text>D-mannitol 1-phosphate + NAD(+) = beta-D-fructose 6-phosphate + NADH + H(+)</text>
        <dbReference type="Rhea" id="RHEA:19661"/>
        <dbReference type="ChEBI" id="CHEBI:15378"/>
        <dbReference type="ChEBI" id="CHEBI:57540"/>
        <dbReference type="ChEBI" id="CHEBI:57634"/>
        <dbReference type="ChEBI" id="CHEBI:57945"/>
        <dbReference type="ChEBI" id="CHEBI:61381"/>
        <dbReference type="EC" id="1.1.1.17"/>
    </reaction>
</comment>
<keyword evidence="10" id="KW-1185">Reference proteome</keyword>
<dbReference type="PRINTS" id="PR00084">
    <property type="entry name" value="MTLDHDRGNASE"/>
</dbReference>
<dbReference type="Pfam" id="PF08125">
    <property type="entry name" value="Mannitol_dh_C"/>
    <property type="match status" value="1"/>
</dbReference>
<dbReference type="PROSITE" id="PS00974">
    <property type="entry name" value="MANNITOL_DHGENASE"/>
    <property type="match status" value="1"/>
</dbReference>
<dbReference type="SUPFAM" id="SSF48179">
    <property type="entry name" value="6-phosphogluconate dehydrogenase C-terminal domain-like"/>
    <property type="match status" value="1"/>
</dbReference>
<dbReference type="InterPro" id="IPR036291">
    <property type="entry name" value="NAD(P)-bd_dom_sf"/>
</dbReference>
<evidence type="ECO:0000256" key="6">
    <source>
        <dbReference type="ARBA" id="ARBA00048615"/>
    </source>
</evidence>
<dbReference type="InterPro" id="IPR000669">
    <property type="entry name" value="Mannitol_DH"/>
</dbReference>
<feature type="domain" description="Mannitol dehydrogenase C-terminal" evidence="8">
    <location>
        <begin position="286"/>
        <end position="474"/>
    </location>
</feature>
<protein>
    <recommendedName>
        <fullName evidence="3">Mannitol-1-phosphate 5-dehydrogenase</fullName>
        <ecNumber evidence="2">1.1.1.17</ecNumber>
    </recommendedName>
</protein>
<dbReference type="PANTHER" id="PTHR43362">
    <property type="entry name" value="MANNITOL DEHYDROGENASE DSF1-RELATED"/>
    <property type="match status" value="1"/>
</dbReference>
<dbReference type="Proteomes" id="UP001500051">
    <property type="component" value="Unassembled WGS sequence"/>
</dbReference>
<organism evidence="9 10">
    <name type="scientific">Microlunatus aurantiacus</name>
    <dbReference type="NCBI Taxonomy" id="446786"/>
    <lineage>
        <taxon>Bacteria</taxon>
        <taxon>Bacillati</taxon>
        <taxon>Actinomycetota</taxon>
        <taxon>Actinomycetes</taxon>
        <taxon>Propionibacteriales</taxon>
        <taxon>Propionibacteriaceae</taxon>
        <taxon>Microlunatus</taxon>
    </lineage>
</organism>
<dbReference type="SUPFAM" id="SSF51735">
    <property type="entry name" value="NAD(P)-binding Rossmann-fold domains"/>
    <property type="match status" value="1"/>
</dbReference>
<proteinExistence type="inferred from homology"/>
<accession>A0ABP7CP80</accession>
<evidence type="ECO:0000256" key="5">
    <source>
        <dbReference type="ARBA" id="ARBA00023027"/>
    </source>
</evidence>
<dbReference type="InterPro" id="IPR023027">
    <property type="entry name" value="Mannitol_DH_CS"/>
</dbReference>
<dbReference type="Gene3D" id="3.40.50.720">
    <property type="entry name" value="NAD(P)-binding Rossmann-like Domain"/>
    <property type="match status" value="1"/>
</dbReference>
<comment type="caution">
    <text evidence="9">The sequence shown here is derived from an EMBL/GenBank/DDBJ whole genome shotgun (WGS) entry which is preliminary data.</text>
</comment>
<evidence type="ECO:0000256" key="2">
    <source>
        <dbReference type="ARBA" id="ARBA00012939"/>
    </source>
</evidence>
<evidence type="ECO:0000313" key="10">
    <source>
        <dbReference type="Proteomes" id="UP001500051"/>
    </source>
</evidence>
<feature type="domain" description="Mannitol dehydrogenase N-terminal" evidence="7">
    <location>
        <begin position="27"/>
        <end position="277"/>
    </location>
</feature>
<gene>
    <name evidence="9" type="ORF">GCM10022204_07420</name>
</gene>
<keyword evidence="5" id="KW-0520">NAD</keyword>
<dbReference type="Gene3D" id="1.10.1040.10">
    <property type="entry name" value="N-(1-d-carboxylethyl)-l-norvaline Dehydrogenase, domain 2"/>
    <property type="match status" value="1"/>
</dbReference>
<dbReference type="InterPro" id="IPR013328">
    <property type="entry name" value="6PGD_dom2"/>
</dbReference>
<dbReference type="RefSeq" id="WP_344810923.1">
    <property type="nucleotide sequence ID" value="NZ_BAAAYX010000002.1"/>
</dbReference>
<dbReference type="InterPro" id="IPR013131">
    <property type="entry name" value="Mannitol_DH_N"/>
</dbReference>
<keyword evidence="4" id="KW-0560">Oxidoreductase</keyword>
<evidence type="ECO:0000259" key="8">
    <source>
        <dbReference type="Pfam" id="PF08125"/>
    </source>
</evidence>
<dbReference type="InterPro" id="IPR008927">
    <property type="entry name" value="6-PGluconate_DH-like_C_sf"/>
</dbReference>
<dbReference type="PANTHER" id="PTHR43362:SF1">
    <property type="entry name" value="MANNITOL DEHYDROGENASE 2-RELATED"/>
    <property type="match status" value="1"/>
</dbReference>
<name>A0ABP7CP80_9ACTN</name>
<dbReference type="InterPro" id="IPR013118">
    <property type="entry name" value="Mannitol_DH_C"/>
</dbReference>
<dbReference type="InterPro" id="IPR050988">
    <property type="entry name" value="Mannitol_DH/Oxidoreductase"/>
</dbReference>
<dbReference type="EC" id="1.1.1.17" evidence="2"/>
<dbReference type="EMBL" id="BAAAYX010000002">
    <property type="protein sequence ID" value="GAA3694164.1"/>
    <property type="molecule type" value="Genomic_DNA"/>
</dbReference>
<reference evidence="10" key="1">
    <citation type="journal article" date="2019" name="Int. J. Syst. Evol. Microbiol.">
        <title>The Global Catalogue of Microorganisms (GCM) 10K type strain sequencing project: providing services to taxonomists for standard genome sequencing and annotation.</title>
        <authorList>
            <consortium name="The Broad Institute Genomics Platform"/>
            <consortium name="The Broad Institute Genome Sequencing Center for Infectious Disease"/>
            <person name="Wu L."/>
            <person name="Ma J."/>
        </authorList>
    </citation>
    <scope>NUCLEOTIDE SEQUENCE [LARGE SCALE GENOMIC DNA]</scope>
    <source>
        <strain evidence="10">JCM 16548</strain>
    </source>
</reference>
<comment type="similarity">
    <text evidence="1">Belongs to the mannitol dehydrogenase family.</text>
</comment>
<dbReference type="Pfam" id="PF01232">
    <property type="entry name" value="Mannitol_dh"/>
    <property type="match status" value="1"/>
</dbReference>